<evidence type="ECO:0000313" key="8">
    <source>
        <dbReference type="Proteomes" id="UP000652761"/>
    </source>
</evidence>
<accession>A0A843V549</accession>
<dbReference type="InterPro" id="IPR009292">
    <property type="entry name" value="RRP36"/>
</dbReference>
<dbReference type="PANTHER" id="PTHR21738:SF0">
    <property type="entry name" value="RIBOSOMAL RNA PROCESSING PROTEIN 36 HOMOLOG"/>
    <property type="match status" value="1"/>
</dbReference>
<evidence type="ECO:0000256" key="4">
    <source>
        <dbReference type="ARBA" id="ARBA00022552"/>
    </source>
</evidence>
<comment type="similarity">
    <text evidence="2">Belongs to the RRP36 family.</text>
</comment>
<protein>
    <submittedName>
        <fullName evidence="7">Uncharacterized protein</fullName>
    </submittedName>
</protein>
<comment type="subcellular location">
    <subcellularLocation>
        <location evidence="1">Nucleus</location>
        <location evidence="1">Nucleolus</location>
    </subcellularLocation>
</comment>
<feature type="compositionally biased region" description="Low complexity" evidence="6">
    <location>
        <begin position="76"/>
        <end position="85"/>
    </location>
</feature>
<feature type="region of interest" description="Disordered" evidence="6">
    <location>
        <begin position="1"/>
        <end position="170"/>
    </location>
</feature>
<dbReference type="AlphaFoldDB" id="A0A843V549"/>
<keyword evidence="3" id="KW-0690">Ribosome biogenesis</keyword>
<comment type="caution">
    <text evidence="7">The sequence shown here is derived from an EMBL/GenBank/DDBJ whole genome shotgun (WGS) entry which is preliminary data.</text>
</comment>
<keyword evidence="4" id="KW-0698">rRNA processing</keyword>
<name>A0A843V549_COLES</name>
<feature type="compositionally biased region" description="Gly residues" evidence="6">
    <location>
        <begin position="50"/>
        <end position="59"/>
    </location>
</feature>
<keyword evidence="5" id="KW-0539">Nucleus</keyword>
<dbReference type="EMBL" id="NMUH01001090">
    <property type="protein sequence ID" value="MQL88794.1"/>
    <property type="molecule type" value="Genomic_DNA"/>
</dbReference>
<keyword evidence="8" id="KW-1185">Reference proteome</keyword>
<evidence type="ECO:0000256" key="6">
    <source>
        <dbReference type="SAM" id="MobiDB-lite"/>
    </source>
</evidence>
<feature type="compositionally biased region" description="Basic and acidic residues" evidence="6">
    <location>
        <begin position="148"/>
        <end position="159"/>
    </location>
</feature>
<evidence type="ECO:0000256" key="2">
    <source>
        <dbReference type="ARBA" id="ARBA00009418"/>
    </source>
</evidence>
<evidence type="ECO:0000256" key="5">
    <source>
        <dbReference type="ARBA" id="ARBA00023242"/>
    </source>
</evidence>
<organism evidence="7 8">
    <name type="scientific">Colocasia esculenta</name>
    <name type="common">Wild taro</name>
    <name type="synonym">Arum esculentum</name>
    <dbReference type="NCBI Taxonomy" id="4460"/>
    <lineage>
        <taxon>Eukaryota</taxon>
        <taxon>Viridiplantae</taxon>
        <taxon>Streptophyta</taxon>
        <taxon>Embryophyta</taxon>
        <taxon>Tracheophyta</taxon>
        <taxon>Spermatophyta</taxon>
        <taxon>Magnoliopsida</taxon>
        <taxon>Liliopsida</taxon>
        <taxon>Araceae</taxon>
        <taxon>Aroideae</taxon>
        <taxon>Colocasieae</taxon>
        <taxon>Colocasia</taxon>
    </lineage>
</organism>
<evidence type="ECO:0000256" key="1">
    <source>
        <dbReference type="ARBA" id="ARBA00004604"/>
    </source>
</evidence>
<dbReference type="GO" id="GO:0030686">
    <property type="term" value="C:90S preribosome"/>
    <property type="evidence" value="ECO:0007669"/>
    <property type="project" value="TreeGrafter"/>
</dbReference>
<reference evidence="7" key="1">
    <citation type="submission" date="2017-07" db="EMBL/GenBank/DDBJ databases">
        <title>Taro Niue Genome Assembly and Annotation.</title>
        <authorList>
            <person name="Atibalentja N."/>
            <person name="Keating K."/>
            <person name="Fields C.J."/>
        </authorList>
    </citation>
    <scope>NUCLEOTIDE SEQUENCE</scope>
    <source>
        <strain evidence="7">Niue_2</strain>
        <tissue evidence="7">Leaf</tissue>
    </source>
</reference>
<dbReference type="Proteomes" id="UP000652761">
    <property type="component" value="Unassembled WGS sequence"/>
</dbReference>
<evidence type="ECO:0000313" key="7">
    <source>
        <dbReference type="EMBL" id="MQL88794.1"/>
    </source>
</evidence>
<gene>
    <name evidence="7" type="ORF">Taro_021351</name>
</gene>
<dbReference type="GO" id="GO:0005730">
    <property type="term" value="C:nucleolus"/>
    <property type="evidence" value="ECO:0007669"/>
    <property type="project" value="UniProtKB-SubCell"/>
</dbReference>
<evidence type="ECO:0000256" key="3">
    <source>
        <dbReference type="ARBA" id="ARBA00022517"/>
    </source>
</evidence>
<feature type="non-terminal residue" evidence="7">
    <location>
        <position position="1"/>
    </location>
</feature>
<feature type="region of interest" description="Disordered" evidence="6">
    <location>
        <begin position="184"/>
        <end position="239"/>
    </location>
</feature>
<proteinExistence type="inferred from homology"/>
<dbReference type="GO" id="GO:0000462">
    <property type="term" value="P:maturation of SSU-rRNA from tricistronic rRNA transcript (SSU-rRNA, 5.8S rRNA, LSU-rRNA)"/>
    <property type="evidence" value="ECO:0007669"/>
    <property type="project" value="TreeGrafter"/>
</dbReference>
<dbReference type="OrthoDB" id="448446at2759"/>
<feature type="compositionally biased region" description="Polar residues" evidence="6">
    <location>
        <begin position="19"/>
        <end position="30"/>
    </location>
</feature>
<sequence>LFDPESGENSLPTAVDPPASSTAAARNSGNGELPHDPASAMARRRRQYCNGGGSGGGGSMAALPPRSGGTAGEGGWEAAASSAARRGGELGGASLAMGTEEEKKERRKGGRSEGGRGCVGRGKRWGERVPSPVLPHGLTGLTAAKRKRDADGGEREVAGERAYSSSEVVEEELERELAEVPLGELQKARADGSHVPSLKKLREEKKLRRLNKNRRPMEMSSKVPVGRLREVIQAPKKVN</sequence>
<dbReference type="PANTHER" id="PTHR21738">
    <property type="entry name" value="RIBOSOMAL RNA PROCESSING PROTEIN 36 HOMOLOG"/>
    <property type="match status" value="1"/>
</dbReference>
<feature type="compositionally biased region" description="Basic and acidic residues" evidence="6">
    <location>
        <begin position="100"/>
        <end position="114"/>
    </location>
</feature>